<keyword evidence="6" id="KW-1185">Reference proteome</keyword>
<dbReference type="Gene3D" id="1.10.287.110">
    <property type="entry name" value="DnaJ domain"/>
    <property type="match status" value="1"/>
</dbReference>
<dbReference type="Proteomes" id="UP000190962">
    <property type="component" value="Unassembled WGS sequence"/>
</dbReference>
<dbReference type="STRING" id="2340.JV46_04420"/>
<reference evidence="4 6" key="1">
    <citation type="journal article" date="2014" name="BMC Genomics">
        <title>The genome of the intracellular bacterium of the coastal bivalve, Solemya velum: a blueprint for thriving in and out of symbiosis.</title>
        <authorList>
            <person name="Dmytrenko O."/>
            <person name="Russell S.L."/>
            <person name="Loo W.T."/>
            <person name="Fontanez K.M."/>
            <person name="Liao L."/>
            <person name="Roeselers G."/>
            <person name="Sharma R."/>
            <person name="Stewart F.J."/>
            <person name="Newton I.L."/>
            <person name="Woyke T."/>
            <person name="Wu D."/>
            <person name="Lang J.M."/>
            <person name="Eisen J.A."/>
            <person name="Cavanaugh C.M."/>
        </authorList>
    </citation>
    <scope>NUCLEOTIDE SEQUENCE [LARGE SCALE GENOMIC DNA]</scope>
    <source>
        <strain evidence="4 6">WH</strain>
    </source>
</reference>
<dbReference type="PRINTS" id="PR00625">
    <property type="entry name" value="JDOMAIN"/>
</dbReference>
<dbReference type="SUPFAM" id="SSF46565">
    <property type="entry name" value="Chaperone J-domain"/>
    <property type="match status" value="1"/>
</dbReference>
<name>A0A0B0HAS9_SOVGS</name>
<evidence type="ECO:0000256" key="1">
    <source>
        <dbReference type="ARBA" id="ARBA00023186"/>
    </source>
</evidence>
<dbReference type="SMART" id="SM00271">
    <property type="entry name" value="DnaJ"/>
    <property type="match status" value="1"/>
</dbReference>
<dbReference type="CDD" id="cd06257">
    <property type="entry name" value="DnaJ"/>
    <property type="match status" value="1"/>
</dbReference>
<dbReference type="AlphaFoldDB" id="A0A0B0HAS9"/>
<dbReference type="PANTHER" id="PTHR43948">
    <property type="entry name" value="DNAJ HOMOLOG SUBFAMILY B"/>
    <property type="match status" value="1"/>
</dbReference>
<dbReference type="InterPro" id="IPR001623">
    <property type="entry name" value="DnaJ_domain"/>
</dbReference>
<evidence type="ECO:0000313" key="6">
    <source>
        <dbReference type="Proteomes" id="UP000030856"/>
    </source>
</evidence>
<evidence type="ECO:0000313" key="7">
    <source>
        <dbReference type="Proteomes" id="UP000190962"/>
    </source>
</evidence>
<accession>A0A0B0HAS9</accession>
<evidence type="ECO:0000256" key="2">
    <source>
        <dbReference type="SAM" id="MobiDB-lite"/>
    </source>
</evidence>
<evidence type="ECO:0000313" key="5">
    <source>
        <dbReference type="EMBL" id="OOY34614.1"/>
    </source>
</evidence>
<evidence type="ECO:0000313" key="4">
    <source>
        <dbReference type="EMBL" id="KHF24954.1"/>
    </source>
</evidence>
<reference evidence="5 7" key="2">
    <citation type="submission" date="2016-11" db="EMBL/GenBank/DDBJ databases">
        <title>Mixed transmission modes and dynamic genome evolution in an obligate animal-bacterial symbiosis.</title>
        <authorList>
            <person name="Russell S.L."/>
            <person name="Corbett-Detig R.B."/>
            <person name="Cavanaugh C.M."/>
        </authorList>
    </citation>
    <scope>NUCLEOTIDE SEQUENCE [LARGE SCALE GENOMIC DNA]</scope>
    <source>
        <strain evidence="5">MA-KB16</strain>
    </source>
</reference>
<sequence>MWEADLESYYHLLGVDQSATVAALKNAYRREAMKWHPDRNGNEDDTHERFVQIAEAYRVLTDPEKRRQYDTQHLHTGGKYGTPTNKREYQKDSFDRRENDRKQADILFWEVMLEHALGLKNSGVSPAKICKDLINSGCSKSVALAIAKRVNLPITELQKIYD</sequence>
<protein>
    <submittedName>
        <fullName evidence="4">DnaJ-class molecular chaperone</fullName>
    </submittedName>
</protein>
<organism evidence="4 6">
    <name type="scientific">Solemya velum gill symbiont</name>
    <dbReference type="NCBI Taxonomy" id="2340"/>
    <lineage>
        <taxon>Bacteria</taxon>
        <taxon>Pseudomonadati</taxon>
        <taxon>Pseudomonadota</taxon>
        <taxon>Gammaproteobacteria</taxon>
        <taxon>sulfur-oxidizing symbionts</taxon>
    </lineage>
</organism>
<feature type="compositionally biased region" description="Basic and acidic residues" evidence="2">
    <location>
        <begin position="85"/>
        <end position="97"/>
    </location>
</feature>
<gene>
    <name evidence="5" type="ORF">BOV88_09175</name>
    <name evidence="4" type="ORF">JV46_04420</name>
</gene>
<dbReference type="Proteomes" id="UP000030856">
    <property type="component" value="Unassembled WGS sequence"/>
</dbReference>
<dbReference type="Pfam" id="PF00226">
    <property type="entry name" value="DnaJ"/>
    <property type="match status" value="1"/>
</dbReference>
<dbReference type="PANTHER" id="PTHR43948:SF10">
    <property type="entry name" value="MRJ, ISOFORM E"/>
    <property type="match status" value="1"/>
</dbReference>
<dbReference type="EMBL" id="JRAA01000002">
    <property type="protein sequence ID" value="KHF24954.1"/>
    <property type="molecule type" value="Genomic_DNA"/>
</dbReference>
<keyword evidence="1" id="KW-0143">Chaperone</keyword>
<dbReference type="eggNOG" id="COG0484">
    <property type="taxonomic scope" value="Bacteria"/>
</dbReference>
<feature type="region of interest" description="Disordered" evidence="2">
    <location>
        <begin position="70"/>
        <end position="97"/>
    </location>
</feature>
<evidence type="ECO:0000259" key="3">
    <source>
        <dbReference type="PROSITE" id="PS50076"/>
    </source>
</evidence>
<comment type="caution">
    <text evidence="4">The sequence shown here is derived from an EMBL/GenBank/DDBJ whole genome shotgun (WGS) entry which is preliminary data.</text>
</comment>
<dbReference type="InterPro" id="IPR036869">
    <property type="entry name" value="J_dom_sf"/>
</dbReference>
<proteinExistence type="predicted"/>
<feature type="domain" description="J" evidence="3">
    <location>
        <begin position="8"/>
        <end position="73"/>
    </location>
</feature>
<dbReference type="EMBL" id="MPNX01000013">
    <property type="protein sequence ID" value="OOY34614.1"/>
    <property type="molecule type" value="Genomic_DNA"/>
</dbReference>
<dbReference type="PROSITE" id="PS50076">
    <property type="entry name" value="DNAJ_2"/>
    <property type="match status" value="1"/>
</dbReference>